<dbReference type="PANTHER" id="PTHR24171">
    <property type="entry name" value="ANKYRIN REPEAT DOMAIN-CONTAINING PROTEIN 39-RELATED"/>
    <property type="match status" value="1"/>
</dbReference>
<dbReference type="PROSITE" id="PS50088">
    <property type="entry name" value="ANK_REPEAT"/>
    <property type="match status" value="2"/>
</dbReference>
<evidence type="ECO:0000313" key="4">
    <source>
        <dbReference type="EMBL" id="KAF2817793.1"/>
    </source>
</evidence>
<dbReference type="SUPFAM" id="SSF48403">
    <property type="entry name" value="Ankyrin repeat"/>
    <property type="match status" value="1"/>
</dbReference>
<reference evidence="4 6" key="1">
    <citation type="journal article" date="2020" name="Stud. Mycol.">
        <title>101 Dothideomycetes genomes: a test case for predicting lifestyles and emergence of pathogens.</title>
        <authorList>
            <person name="Haridas S."/>
            <person name="Albert R."/>
            <person name="Binder M."/>
            <person name="Bloem J."/>
            <person name="Labutti K."/>
            <person name="Salamov A."/>
            <person name="Andreopoulos B."/>
            <person name="Baker S."/>
            <person name="Barry K."/>
            <person name="Bills G."/>
            <person name="Bluhm B."/>
            <person name="Cannon C."/>
            <person name="Castanera R."/>
            <person name="Culley D."/>
            <person name="Daum C."/>
            <person name="Ezra D."/>
            <person name="Gonzalez J."/>
            <person name="Henrissat B."/>
            <person name="Kuo A."/>
            <person name="Liang C."/>
            <person name="Lipzen A."/>
            <person name="Lutzoni F."/>
            <person name="Magnuson J."/>
            <person name="Mondo S."/>
            <person name="Nolan M."/>
            <person name="Ohm R."/>
            <person name="Pangilinan J."/>
            <person name="Park H.-J."/>
            <person name="Ramirez L."/>
            <person name="Alfaro M."/>
            <person name="Sun H."/>
            <person name="Tritt A."/>
            <person name="Yoshinaga Y."/>
            <person name="Zwiers L.-H."/>
            <person name="Turgeon B."/>
            <person name="Goodwin S."/>
            <person name="Spatafora J."/>
            <person name="Crous P."/>
            <person name="Grigoriev I."/>
        </authorList>
    </citation>
    <scope>NUCLEOTIDE SEQUENCE</scope>
    <source>
        <strain evidence="4 6">CBS 304.34</strain>
    </source>
</reference>
<evidence type="ECO:0000313" key="5">
    <source>
        <dbReference type="Proteomes" id="UP000504636"/>
    </source>
</evidence>
<dbReference type="Pfam" id="PF12796">
    <property type="entry name" value="Ank_2"/>
    <property type="match status" value="1"/>
</dbReference>
<accession>A0A6A6ZAR5</accession>
<sequence length="97" mass="10167">NFARLLLDSNADIHFVNNKTGNTPLTNTCPIGCKPLVSFLIDRGADVNMSTANGRTALQTAAACNHPEILPFLVKKGADIEQKNSGGSTAIALAAPF</sequence>
<dbReference type="Proteomes" id="UP000504636">
    <property type="component" value="Unplaced"/>
</dbReference>
<dbReference type="AlphaFoldDB" id="A0A6A6ZAR5"/>
<name>A0A6A6ZAR5_9PEZI</name>
<organism evidence="4">
    <name type="scientific">Mytilinidion resinicola</name>
    <dbReference type="NCBI Taxonomy" id="574789"/>
    <lineage>
        <taxon>Eukaryota</taxon>
        <taxon>Fungi</taxon>
        <taxon>Dikarya</taxon>
        <taxon>Ascomycota</taxon>
        <taxon>Pezizomycotina</taxon>
        <taxon>Dothideomycetes</taxon>
        <taxon>Pleosporomycetidae</taxon>
        <taxon>Mytilinidiales</taxon>
        <taxon>Mytilinidiaceae</taxon>
        <taxon>Mytilinidion</taxon>
    </lineage>
</organism>
<feature type="non-terminal residue" evidence="4">
    <location>
        <position position="97"/>
    </location>
</feature>
<reference evidence="6" key="2">
    <citation type="submission" date="2020-04" db="EMBL/GenBank/DDBJ databases">
        <authorList>
            <consortium name="NCBI Genome Project"/>
        </authorList>
    </citation>
    <scope>NUCLEOTIDE SEQUENCE</scope>
    <source>
        <strain evidence="6">CBS 304.34</strain>
    </source>
</reference>
<dbReference type="InterPro" id="IPR036770">
    <property type="entry name" value="Ankyrin_rpt-contain_sf"/>
</dbReference>
<keyword evidence="1" id="KW-0677">Repeat</keyword>
<feature type="repeat" description="ANK" evidence="3">
    <location>
        <begin position="20"/>
        <end position="52"/>
    </location>
</feature>
<protein>
    <submittedName>
        <fullName evidence="4 6">Ankyrin</fullName>
    </submittedName>
</protein>
<evidence type="ECO:0000256" key="1">
    <source>
        <dbReference type="ARBA" id="ARBA00022737"/>
    </source>
</evidence>
<proteinExistence type="predicted"/>
<dbReference type="Gene3D" id="1.25.40.20">
    <property type="entry name" value="Ankyrin repeat-containing domain"/>
    <property type="match status" value="1"/>
</dbReference>
<reference evidence="6" key="3">
    <citation type="submission" date="2025-04" db="UniProtKB">
        <authorList>
            <consortium name="RefSeq"/>
        </authorList>
    </citation>
    <scope>IDENTIFICATION</scope>
    <source>
        <strain evidence="6">CBS 304.34</strain>
    </source>
</reference>
<dbReference type="OrthoDB" id="341259at2759"/>
<dbReference type="PROSITE" id="PS50297">
    <property type="entry name" value="ANK_REP_REGION"/>
    <property type="match status" value="2"/>
</dbReference>
<feature type="repeat" description="ANK" evidence="3">
    <location>
        <begin position="53"/>
        <end position="85"/>
    </location>
</feature>
<keyword evidence="2 3" id="KW-0040">ANK repeat</keyword>
<dbReference type="RefSeq" id="XP_033584757.1">
    <property type="nucleotide sequence ID" value="XM_033714348.1"/>
</dbReference>
<evidence type="ECO:0000256" key="2">
    <source>
        <dbReference type="ARBA" id="ARBA00023043"/>
    </source>
</evidence>
<feature type="non-terminal residue" evidence="4">
    <location>
        <position position="1"/>
    </location>
</feature>
<evidence type="ECO:0000313" key="6">
    <source>
        <dbReference type="RefSeq" id="XP_033584757.1"/>
    </source>
</evidence>
<evidence type="ECO:0000256" key="3">
    <source>
        <dbReference type="PROSITE-ProRule" id="PRU00023"/>
    </source>
</evidence>
<dbReference type="SMART" id="SM00248">
    <property type="entry name" value="ANK"/>
    <property type="match status" value="2"/>
</dbReference>
<dbReference type="GeneID" id="54455241"/>
<dbReference type="InterPro" id="IPR002110">
    <property type="entry name" value="Ankyrin_rpt"/>
</dbReference>
<dbReference type="EMBL" id="MU003692">
    <property type="protein sequence ID" value="KAF2817793.1"/>
    <property type="molecule type" value="Genomic_DNA"/>
</dbReference>
<keyword evidence="5" id="KW-1185">Reference proteome</keyword>
<gene>
    <name evidence="4 6" type="ORF">BDZ99DRAFT_339539</name>
</gene>